<dbReference type="RefSeq" id="WP_085122972.1">
    <property type="nucleotide sequence ID" value="NZ_FWZX01000008.1"/>
</dbReference>
<name>A0A1Y6BS40_9PROT</name>
<proteinExistence type="predicted"/>
<dbReference type="EMBL" id="FWZX01000008">
    <property type="protein sequence ID" value="SMF24331.1"/>
    <property type="molecule type" value="Genomic_DNA"/>
</dbReference>
<gene>
    <name evidence="1" type="ORF">SAMN05428998_10881</name>
</gene>
<sequence length="166" mass="19196">MMSIRPEEFVHERLRELYGYWRGRCVGGRPMPRSALDPVDLAGLLPNLMFLEVPTDGSEIRFRLAGEEIEERYGRSLRGRRLSETFPMVRRRDTSHQWAEIVRDAKPKYRRGPMAFPEDRVFEAERLLLPLSEGERDVRYILGAVYYLPLPPAAFEAATIDGTLEG</sequence>
<organism evidence="1 2">
    <name type="scientific">Tistlia consotensis USBA 355</name>
    <dbReference type="NCBI Taxonomy" id="560819"/>
    <lineage>
        <taxon>Bacteria</taxon>
        <taxon>Pseudomonadati</taxon>
        <taxon>Pseudomonadota</taxon>
        <taxon>Alphaproteobacteria</taxon>
        <taxon>Rhodospirillales</taxon>
        <taxon>Rhodovibrionaceae</taxon>
        <taxon>Tistlia</taxon>
    </lineage>
</organism>
<dbReference type="InterPro" id="IPR009922">
    <property type="entry name" value="DUF1457"/>
</dbReference>
<protein>
    <submittedName>
        <fullName evidence="1">PAS domain-containing protein</fullName>
    </submittedName>
</protein>
<dbReference type="STRING" id="560819.SAMN05428998_10881"/>
<dbReference type="Proteomes" id="UP000192917">
    <property type="component" value="Unassembled WGS sequence"/>
</dbReference>
<keyword evidence="2" id="KW-1185">Reference proteome</keyword>
<dbReference type="AlphaFoldDB" id="A0A1Y6BS40"/>
<accession>A0A1Y6BS40</accession>
<evidence type="ECO:0000313" key="1">
    <source>
        <dbReference type="EMBL" id="SMF24331.1"/>
    </source>
</evidence>
<dbReference type="Pfam" id="PF07310">
    <property type="entry name" value="PAS_5"/>
    <property type="match status" value="1"/>
</dbReference>
<reference evidence="1 2" key="1">
    <citation type="submission" date="2017-04" db="EMBL/GenBank/DDBJ databases">
        <authorList>
            <person name="Afonso C.L."/>
            <person name="Miller P.J."/>
            <person name="Scott M.A."/>
            <person name="Spackman E."/>
            <person name="Goraichik I."/>
            <person name="Dimitrov K.M."/>
            <person name="Suarez D.L."/>
            <person name="Swayne D.E."/>
        </authorList>
    </citation>
    <scope>NUCLEOTIDE SEQUENCE [LARGE SCALE GENOMIC DNA]</scope>
    <source>
        <strain evidence="1 2">USBA 355</strain>
    </source>
</reference>
<evidence type="ECO:0000313" key="2">
    <source>
        <dbReference type="Proteomes" id="UP000192917"/>
    </source>
</evidence>